<reference evidence="9 10" key="1">
    <citation type="submission" date="2015-09" db="EMBL/GenBank/DDBJ databases">
        <title>Draft genome sequence of Alicyclobacillus ferrooxydans DSM 22381.</title>
        <authorList>
            <person name="Hemp J."/>
        </authorList>
    </citation>
    <scope>NUCLEOTIDE SEQUENCE [LARGE SCALE GENOMIC DNA]</scope>
    <source>
        <strain evidence="9 10">TC-34</strain>
    </source>
</reference>
<comment type="subcellular location">
    <subcellularLocation>
        <location evidence="1 7">Cell membrane</location>
        <topology evidence="1 7">Multi-pass membrane protein</topology>
    </subcellularLocation>
</comment>
<accession>A0A0P9CDZ5</accession>
<comment type="caution">
    <text evidence="9">The sequence shown here is derived from an EMBL/GenBank/DDBJ whole genome shotgun (WGS) entry which is preliminary data.</text>
</comment>
<dbReference type="STRING" id="471514.AN477_09580"/>
<feature type="domain" description="ABC transmembrane type-1" evidence="8">
    <location>
        <begin position="64"/>
        <end position="254"/>
    </location>
</feature>
<dbReference type="SUPFAM" id="SSF161098">
    <property type="entry name" value="MetI-like"/>
    <property type="match status" value="1"/>
</dbReference>
<dbReference type="GO" id="GO:0055085">
    <property type="term" value="P:transmembrane transport"/>
    <property type="evidence" value="ECO:0007669"/>
    <property type="project" value="InterPro"/>
</dbReference>
<keyword evidence="2 7" id="KW-0813">Transport</keyword>
<keyword evidence="5 7" id="KW-1133">Transmembrane helix</keyword>
<evidence type="ECO:0000256" key="3">
    <source>
        <dbReference type="ARBA" id="ARBA00022475"/>
    </source>
</evidence>
<feature type="transmembrane region" description="Helical" evidence="7">
    <location>
        <begin position="175"/>
        <end position="199"/>
    </location>
</feature>
<evidence type="ECO:0000259" key="8">
    <source>
        <dbReference type="PROSITE" id="PS50928"/>
    </source>
</evidence>
<feature type="transmembrane region" description="Helical" evidence="7">
    <location>
        <begin position="63"/>
        <end position="87"/>
    </location>
</feature>
<dbReference type="InterPro" id="IPR000515">
    <property type="entry name" value="MetI-like"/>
</dbReference>
<dbReference type="EMBL" id="LJCO01000042">
    <property type="protein sequence ID" value="KPV44015.1"/>
    <property type="molecule type" value="Genomic_DNA"/>
</dbReference>
<feature type="transmembrane region" description="Helical" evidence="7">
    <location>
        <begin position="132"/>
        <end position="154"/>
    </location>
</feature>
<dbReference type="PROSITE" id="PS50928">
    <property type="entry name" value="ABC_TM1"/>
    <property type="match status" value="1"/>
</dbReference>
<dbReference type="CDD" id="cd06261">
    <property type="entry name" value="TM_PBP2"/>
    <property type="match status" value="1"/>
</dbReference>
<keyword evidence="3" id="KW-1003">Cell membrane</keyword>
<dbReference type="AlphaFoldDB" id="A0A0P9CDZ5"/>
<dbReference type="PANTHER" id="PTHR43744">
    <property type="entry name" value="ABC TRANSPORTER PERMEASE PROTEIN MG189-RELATED-RELATED"/>
    <property type="match status" value="1"/>
</dbReference>
<proteinExistence type="inferred from homology"/>
<keyword evidence="6 7" id="KW-0472">Membrane</keyword>
<feature type="transmembrane region" description="Helical" evidence="7">
    <location>
        <begin position="7"/>
        <end position="29"/>
    </location>
</feature>
<dbReference type="PATRIC" id="fig|471514.4.peg.491"/>
<feature type="transmembrane region" description="Helical" evidence="7">
    <location>
        <begin position="236"/>
        <end position="254"/>
    </location>
</feature>
<dbReference type="InterPro" id="IPR035906">
    <property type="entry name" value="MetI-like_sf"/>
</dbReference>
<evidence type="ECO:0000256" key="1">
    <source>
        <dbReference type="ARBA" id="ARBA00004651"/>
    </source>
</evidence>
<evidence type="ECO:0000256" key="6">
    <source>
        <dbReference type="ARBA" id="ARBA00023136"/>
    </source>
</evidence>
<evidence type="ECO:0000256" key="4">
    <source>
        <dbReference type="ARBA" id="ARBA00022692"/>
    </source>
</evidence>
<gene>
    <name evidence="9" type="ORF">AN477_09580</name>
</gene>
<name>A0A0P9CDZ5_9BACL</name>
<evidence type="ECO:0000313" key="10">
    <source>
        <dbReference type="Proteomes" id="UP000050482"/>
    </source>
</evidence>
<evidence type="ECO:0000313" key="9">
    <source>
        <dbReference type="EMBL" id="KPV44015.1"/>
    </source>
</evidence>
<dbReference type="PANTHER" id="PTHR43744:SF12">
    <property type="entry name" value="ABC TRANSPORTER PERMEASE PROTEIN MG189-RELATED"/>
    <property type="match status" value="1"/>
</dbReference>
<feature type="transmembrane region" description="Helical" evidence="7">
    <location>
        <begin position="99"/>
        <end position="120"/>
    </location>
</feature>
<comment type="similarity">
    <text evidence="7">Belongs to the binding-protein-dependent transport system permease family.</text>
</comment>
<protein>
    <recommendedName>
        <fullName evidence="8">ABC transmembrane type-1 domain-containing protein</fullName>
    </recommendedName>
</protein>
<evidence type="ECO:0000256" key="7">
    <source>
        <dbReference type="RuleBase" id="RU363032"/>
    </source>
</evidence>
<organism evidence="9 10">
    <name type="scientific">Alicyclobacillus ferrooxydans</name>
    <dbReference type="NCBI Taxonomy" id="471514"/>
    <lineage>
        <taxon>Bacteria</taxon>
        <taxon>Bacillati</taxon>
        <taxon>Bacillota</taxon>
        <taxon>Bacilli</taxon>
        <taxon>Bacillales</taxon>
        <taxon>Alicyclobacillaceae</taxon>
        <taxon>Alicyclobacillus</taxon>
    </lineage>
</organism>
<sequence>MKKLPVVIVLVIGSIIMIFPILSLLGASFKTHTLVFTGGIIPQHPTLKNYATIFSSNIPLLRWILNSISVSIIASLIVVVIDSLAAYSLAKLKFAGRNVIFYVIVSSLMIPPIATLIPMYLEFSSANLLNTYWVLVLPYSANAFGIFLLYQFYLGIPDELVDAAKVDGSSKFRTWISIFVPLSTASLATLGLLTFMNVYNDFFWPLVSTNSNGMRTVTVGVALTAIGQYTTNYAELMALTFCSIIPMLLAFIFAQRKLTQGISTTGFNL</sequence>
<dbReference type="Pfam" id="PF00528">
    <property type="entry name" value="BPD_transp_1"/>
    <property type="match status" value="1"/>
</dbReference>
<dbReference type="Proteomes" id="UP000050482">
    <property type="component" value="Unassembled WGS sequence"/>
</dbReference>
<keyword evidence="4 7" id="KW-0812">Transmembrane</keyword>
<keyword evidence="10" id="KW-1185">Reference proteome</keyword>
<evidence type="ECO:0000256" key="2">
    <source>
        <dbReference type="ARBA" id="ARBA00022448"/>
    </source>
</evidence>
<dbReference type="GO" id="GO:0005886">
    <property type="term" value="C:plasma membrane"/>
    <property type="evidence" value="ECO:0007669"/>
    <property type="project" value="UniProtKB-SubCell"/>
</dbReference>
<evidence type="ECO:0000256" key="5">
    <source>
        <dbReference type="ARBA" id="ARBA00022989"/>
    </source>
</evidence>
<dbReference type="Gene3D" id="1.10.3720.10">
    <property type="entry name" value="MetI-like"/>
    <property type="match status" value="1"/>
</dbReference>